<protein>
    <submittedName>
        <fullName evidence="1">Uncharacterized protein</fullName>
    </submittedName>
</protein>
<proteinExistence type="predicted"/>
<name>A0A316J613_9HYPH</name>
<evidence type="ECO:0000313" key="1">
    <source>
        <dbReference type="EMBL" id="PWL17114.1"/>
    </source>
</evidence>
<accession>A0A316J613</accession>
<reference evidence="1 2" key="1">
    <citation type="submission" date="2018-05" db="EMBL/GenBank/DDBJ databases">
        <title>Comparative genomic sequence analysis between strain HN4 and CCM 8460T (Falsochrobactrum ovis) will provide more evidence to prove that HN4 is a new species of Falsochrobactrum.</title>
        <authorList>
            <person name="Lyu W."/>
            <person name="Sun L."/>
            <person name="Yao L."/>
        </authorList>
    </citation>
    <scope>NUCLEOTIDE SEQUENCE [LARGE SCALE GENOMIC DNA]</scope>
    <source>
        <strain evidence="1 2">HN4</strain>
    </source>
</reference>
<evidence type="ECO:0000313" key="2">
    <source>
        <dbReference type="Proteomes" id="UP000245865"/>
    </source>
</evidence>
<comment type="caution">
    <text evidence="1">The sequence shown here is derived from an EMBL/GenBank/DDBJ whole genome shotgun (WGS) entry which is preliminary data.</text>
</comment>
<sequence length="67" mass="7359">MHCILKRKLNAQTGRWRVRTGGELRYRAFVIAGLKERAAGIETGGMAARFIADGCAAKAASIFLIMY</sequence>
<keyword evidence="2" id="KW-1185">Reference proteome</keyword>
<dbReference type="Proteomes" id="UP000245865">
    <property type="component" value="Unassembled WGS sequence"/>
</dbReference>
<gene>
    <name evidence="1" type="ORF">DKP76_13875</name>
</gene>
<dbReference type="AlphaFoldDB" id="A0A316J613"/>
<dbReference type="EMBL" id="QGDB01000005">
    <property type="protein sequence ID" value="PWL17114.1"/>
    <property type="molecule type" value="Genomic_DNA"/>
</dbReference>
<organism evidence="1 2">
    <name type="scientific">Falsochrobactrum shanghaiense</name>
    <dbReference type="NCBI Taxonomy" id="2201899"/>
    <lineage>
        <taxon>Bacteria</taxon>
        <taxon>Pseudomonadati</taxon>
        <taxon>Pseudomonadota</taxon>
        <taxon>Alphaproteobacteria</taxon>
        <taxon>Hyphomicrobiales</taxon>
        <taxon>Brucellaceae</taxon>
        <taxon>Falsochrobactrum</taxon>
    </lineage>
</organism>